<dbReference type="AlphaFoldDB" id="A0AAD4G6W8"/>
<organism evidence="2 3">
    <name type="scientific">Boletus edulis BED1</name>
    <dbReference type="NCBI Taxonomy" id="1328754"/>
    <lineage>
        <taxon>Eukaryota</taxon>
        <taxon>Fungi</taxon>
        <taxon>Dikarya</taxon>
        <taxon>Basidiomycota</taxon>
        <taxon>Agaricomycotina</taxon>
        <taxon>Agaricomycetes</taxon>
        <taxon>Agaricomycetidae</taxon>
        <taxon>Boletales</taxon>
        <taxon>Boletineae</taxon>
        <taxon>Boletaceae</taxon>
        <taxon>Boletoideae</taxon>
        <taxon>Boletus</taxon>
    </lineage>
</organism>
<protein>
    <recommendedName>
        <fullName evidence="4">Secreted protein</fullName>
    </recommendedName>
</protein>
<feature type="chain" id="PRO_5041946808" description="Secreted protein" evidence="1">
    <location>
        <begin position="19"/>
        <end position="79"/>
    </location>
</feature>
<name>A0AAD4G6W8_BOLED</name>
<dbReference type="Proteomes" id="UP001194468">
    <property type="component" value="Unassembled WGS sequence"/>
</dbReference>
<sequence>MILPVLFVAKLIMGCTHCQGGRNGLCPCSQTRRDDVCSQNCNWVERVRLPKDSIKSPVFTPFHVSVLLLQGPWSGMVSF</sequence>
<feature type="signal peptide" evidence="1">
    <location>
        <begin position="1"/>
        <end position="18"/>
    </location>
</feature>
<keyword evidence="1" id="KW-0732">Signal</keyword>
<accession>A0AAD4G6W8</accession>
<comment type="caution">
    <text evidence="2">The sequence shown here is derived from an EMBL/GenBank/DDBJ whole genome shotgun (WGS) entry which is preliminary data.</text>
</comment>
<gene>
    <name evidence="2" type="ORF">L210DRAFT_76436</name>
</gene>
<evidence type="ECO:0008006" key="4">
    <source>
        <dbReference type="Google" id="ProtNLM"/>
    </source>
</evidence>
<evidence type="ECO:0000313" key="2">
    <source>
        <dbReference type="EMBL" id="KAF8423738.1"/>
    </source>
</evidence>
<dbReference type="EMBL" id="WHUW01000112">
    <property type="protein sequence ID" value="KAF8423738.1"/>
    <property type="molecule type" value="Genomic_DNA"/>
</dbReference>
<reference evidence="2" key="1">
    <citation type="submission" date="2019-10" db="EMBL/GenBank/DDBJ databases">
        <authorList>
            <consortium name="DOE Joint Genome Institute"/>
            <person name="Kuo A."/>
            <person name="Miyauchi S."/>
            <person name="Kiss E."/>
            <person name="Drula E."/>
            <person name="Kohler A."/>
            <person name="Sanchez-Garcia M."/>
            <person name="Andreopoulos B."/>
            <person name="Barry K.W."/>
            <person name="Bonito G."/>
            <person name="Buee M."/>
            <person name="Carver A."/>
            <person name="Chen C."/>
            <person name="Cichocki N."/>
            <person name="Clum A."/>
            <person name="Culley D."/>
            <person name="Crous P.W."/>
            <person name="Fauchery L."/>
            <person name="Girlanda M."/>
            <person name="Hayes R."/>
            <person name="Keri Z."/>
            <person name="LaButti K."/>
            <person name="Lipzen A."/>
            <person name="Lombard V."/>
            <person name="Magnuson J."/>
            <person name="Maillard F."/>
            <person name="Morin E."/>
            <person name="Murat C."/>
            <person name="Nolan M."/>
            <person name="Ohm R."/>
            <person name="Pangilinan J."/>
            <person name="Pereira M."/>
            <person name="Perotto S."/>
            <person name="Peter M."/>
            <person name="Riley R."/>
            <person name="Sitrit Y."/>
            <person name="Stielow B."/>
            <person name="Szollosi G."/>
            <person name="Zifcakova L."/>
            <person name="Stursova M."/>
            <person name="Spatafora J.W."/>
            <person name="Tedersoo L."/>
            <person name="Vaario L.-M."/>
            <person name="Yamada A."/>
            <person name="Yan M."/>
            <person name="Wang P."/>
            <person name="Xu J."/>
            <person name="Bruns T."/>
            <person name="Baldrian P."/>
            <person name="Vilgalys R."/>
            <person name="Henrissat B."/>
            <person name="Grigoriev I.V."/>
            <person name="Hibbett D."/>
            <person name="Nagy L.G."/>
            <person name="Martin F.M."/>
        </authorList>
    </citation>
    <scope>NUCLEOTIDE SEQUENCE</scope>
    <source>
        <strain evidence="2">BED1</strain>
    </source>
</reference>
<evidence type="ECO:0000256" key="1">
    <source>
        <dbReference type="SAM" id="SignalP"/>
    </source>
</evidence>
<proteinExistence type="predicted"/>
<evidence type="ECO:0000313" key="3">
    <source>
        <dbReference type="Proteomes" id="UP001194468"/>
    </source>
</evidence>
<keyword evidence="3" id="KW-1185">Reference proteome</keyword>
<reference evidence="2" key="2">
    <citation type="journal article" date="2020" name="Nat. Commun.">
        <title>Large-scale genome sequencing of mycorrhizal fungi provides insights into the early evolution of symbiotic traits.</title>
        <authorList>
            <person name="Miyauchi S."/>
            <person name="Kiss E."/>
            <person name="Kuo A."/>
            <person name="Drula E."/>
            <person name="Kohler A."/>
            <person name="Sanchez-Garcia M."/>
            <person name="Morin E."/>
            <person name="Andreopoulos B."/>
            <person name="Barry K.W."/>
            <person name="Bonito G."/>
            <person name="Buee M."/>
            <person name="Carver A."/>
            <person name="Chen C."/>
            <person name="Cichocki N."/>
            <person name="Clum A."/>
            <person name="Culley D."/>
            <person name="Crous P.W."/>
            <person name="Fauchery L."/>
            <person name="Girlanda M."/>
            <person name="Hayes R.D."/>
            <person name="Keri Z."/>
            <person name="LaButti K."/>
            <person name="Lipzen A."/>
            <person name="Lombard V."/>
            <person name="Magnuson J."/>
            <person name="Maillard F."/>
            <person name="Murat C."/>
            <person name="Nolan M."/>
            <person name="Ohm R.A."/>
            <person name="Pangilinan J."/>
            <person name="Pereira M.F."/>
            <person name="Perotto S."/>
            <person name="Peter M."/>
            <person name="Pfister S."/>
            <person name="Riley R."/>
            <person name="Sitrit Y."/>
            <person name="Stielow J.B."/>
            <person name="Szollosi G."/>
            <person name="Zifcakova L."/>
            <person name="Stursova M."/>
            <person name="Spatafora J.W."/>
            <person name="Tedersoo L."/>
            <person name="Vaario L.M."/>
            <person name="Yamada A."/>
            <person name="Yan M."/>
            <person name="Wang P."/>
            <person name="Xu J."/>
            <person name="Bruns T."/>
            <person name="Baldrian P."/>
            <person name="Vilgalys R."/>
            <person name="Dunand C."/>
            <person name="Henrissat B."/>
            <person name="Grigoriev I.V."/>
            <person name="Hibbett D."/>
            <person name="Nagy L.G."/>
            <person name="Martin F.M."/>
        </authorList>
    </citation>
    <scope>NUCLEOTIDE SEQUENCE</scope>
    <source>
        <strain evidence="2">BED1</strain>
    </source>
</reference>